<dbReference type="InterPro" id="IPR000073">
    <property type="entry name" value="AB_hydrolase_1"/>
</dbReference>
<organism evidence="3 4">
    <name type="scientific">Demequina lignilytica</name>
    <dbReference type="NCBI Taxonomy" id="3051663"/>
    <lineage>
        <taxon>Bacteria</taxon>
        <taxon>Bacillati</taxon>
        <taxon>Actinomycetota</taxon>
        <taxon>Actinomycetes</taxon>
        <taxon>Micrococcales</taxon>
        <taxon>Demequinaceae</taxon>
        <taxon>Demequina</taxon>
    </lineage>
</organism>
<dbReference type="Proteomes" id="UP001172737">
    <property type="component" value="Unassembled WGS sequence"/>
</dbReference>
<evidence type="ECO:0000313" key="4">
    <source>
        <dbReference type="Proteomes" id="UP001172737"/>
    </source>
</evidence>
<dbReference type="GO" id="GO:0016787">
    <property type="term" value="F:hydrolase activity"/>
    <property type="evidence" value="ECO:0007669"/>
    <property type="project" value="UniProtKB-KW"/>
</dbReference>
<protein>
    <submittedName>
        <fullName evidence="3">Alpha/beta fold hydrolase</fullName>
    </submittedName>
</protein>
<dbReference type="InterPro" id="IPR050266">
    <property type="entry name" value="AB_hydrolase_sf"/>
</dbReference>
<accession>A0AAW7LZE6</accession>
<name>A0AAW7LZE6_9MICO</name>
<keyword evidence="1 3" id="KW-0378">Hydrolase</keyword>
<dbReference type="RefSeq" id="WP_301144158.1">
    <property type="nucleotide sequence ID" value="NZ_JAUHPX010000001.1"/>
</dbReference>
<dbReference type="PANTHER" id="PTHR43798:SF31">
    <property type="entry name" value="AB HYDROLASE SUPERFAMILY PROTEIN YCLE"/>
    <property type="match status" value="1"/>
</dbReference>
<evidence type="ECO:0000256" key="1">
    <source>
        <dbReference type="ARBA" id="ARBA00022801"/>
    </source>
</evidence>
<dbReference type="Gene3D" id="3.40.50.1820">
    <property type="entry name" value="alpha/beta hydrolase"/>
    <property type="match status" value="1"/>
</dbReference>
<dbReference type="PRINTS" id="PR00111">
    <property type="entry name" value="ABHYDROLASE"/>
</dbReference>
<dbReference type="InterPro" id="IPR029058">
    <property type="entry name" value="AB_hydrolase_fold"/>
</dbReference>
<dbReference type="AlphaFoldDB" id="A0AAW7LZE6"/>
<reference evidence="3" key="1">
    <citation type="submission" date="2023-06" db="EMBL/GenBank/DDBJ databases">
        <title>Sysu t00039.</title>
        <authorList>
            <person name="Gao L."/>
            <person name="Fang B.-Z."/>
            <person name="Li W.-J."/>
        </authorList>
    </citation>
    <scope>NUCLEOTIDE SEQUENCE</scope>
    <source>
        <strain evidence="3">SYSU T00039</strain>
    </source>
</reference>
<dbReference type="PANTHER" id="PTHR43798">
    <property type="entry name" value="MONOACYLGLYCEROL LIPASE"/>
    <property type="match status" value="1"/>
</dbReference>
<proteinExistence type="predicted"/>
<comment type="caution">
    <text evidence="3">The sequence shown here is derived from an EMBL/GenBank/DDBJ whole genome shotgun (WGS) entry which is preliminary data.</text>
</comment>
<dbReference type="SUPFAM" id="SSF53474">
    <property type="entry name" value="alpha/beta-Hydrolases"/>
    <property type="match status" value="1"/>
</dbReference>
<dbReference type="EMBL" id="JAUHPX010000001">
    <property type="protein sequence ID" value="MDN4486574.1"/>
    <property type="molecule type" value="Genomic_DNA"/>
</dbReference>
<feature type="domain" description="AB hydrolase-1" evidence="2">
    <location>
        <begin position="33"/>
        <end position="168"/>
    </location>
</feature>
<dbReference type="GO" id="GO:0016020">
    <property type="term" value="C:membrane"/>
    <property type="evidence" value="ECO:0007669"/>
    <property type="project" value="TreeGrafter"/>
</dbReference>
<keyword evidence="4" id="KW-1185">Reference proteome</keyword>
<evidence type="ECO:0000259" key="2">
    <source>
        <dbReference type="Pfam" id="PF00561"/>
    </source>
</evidence>
<dbReference type="Pfam" id="PF00561">
    <property type="entry name" value="Abhydrolase_1"/>
    <property type="match status" value="1"/>
</dbReference>
<evidence type="ECO:0000313" key="3">
    <source>
        <dbReference type="EMBL" id="MDN4486574.1"/>
    </source>
</evidence>
<gene>
    <name evidence="3" type="ORF">QQX10_00160</name>
</gene>
<sequence>MPARYRRTSVPVEGGDLAVGVWEPDGDAVGEALLIHGVTSSHLAWAHIAALLPGMRLVAPDLRGRGGSREVAGPAGMAAHAADMVAVLDAFAMDAPLVVGHSMGGFVAVVLADAAPDRVGRLLLLDGGLPLGVPAGLTPEDLVATVLGPTAARLSMTFADTAAYLDFWRAHPAFARDWTPELEDYFAYDLVESGSGLRPATTYETTAEDTVDLHTGAALRVALDHLRVPTTLLTAPRGLLDEAPGLYAAERLEELLRLYPSVAHREVPDVNHYTLVMSPRGAEEVAPDLLAAAGARSEEGAGR</sequence>